<dbReference type="PANTHER" id="PTHR47926">
    <property type="entry name" value="PENTATRICOPEPTIDE REPEAT-CONTAINING PROTEIN"/>
    <property type="match status" value="1"/>
</dbReference>
<sequence length="469" mass="52256">MHTLSRLRCLSLLQNYKSSFSTNHIIQIHSQIISNGLTQSPSIVAQLVERYCASSLSSSSAPHANNYAPLIVSQFYSDDHKSNPYLLNVLIRCAPPTDSILVFANWVSKATLKFDDFTYIFVLGACARRVKALWEGLQIHCRVIKHGVLSNVKLQTTLIHFYVNHNAFAFAEKVFDEMRVRTSATWNSLIAGYCSQIQHARDGLLLFICMLRGDYGVKPNDTTIVCVLSAVSRLGSLETGVSIHGYIIKTTPNIESDVYIGTSLVDMYAKCGCLDTALTLFHKMSYKNVLTYTSMVSGLAIHGKGKQALKLFTNMTESGILPNSVTFTSLLFACAQSGLLNEGVSLFQIMKEKFHILPLPHHYGCIVDLLGRIGHLGEAYEFIMSENVEDDVVLWRSLMHSCRVHNDIVMGEKVAKIVMNLENYEKSEDFVALSNICASVGRWEDVEVVREMMSEKGIEINPAISTVFA</sequence>
<dbReference type="Pfam" id="PF20431">
    <property type="entry name" value="E_motif"/>
    <property type="match status" value="1"/>
</dbReference>
<keyword evidence="4" id="KW-1185">Reference proteome</keyword>
<dbReference type="PANTHER" id="PTHR47926:SF537">
    <property type="entry name" value="PENTACOTRIPEPTIDE-REPEAT REGION OF PRORP DOMAIN-CONTAINING PROTEIN"/>
    <property type="match status" value="1"/>
</dbReference>
<gene>
    <name evidence="3" type="ORF">LSALG_LOCUS22063</name>
</gene>
<dbReference type="EMBL" id="OX465080">
    <property type="protein sequence ID" value="CAI9282423.1"/>
    <property type="molecule type" value="Genomic_DNA"/>
</dbReference>
<evidence type="ECO:0000313" key="4">
    <source>
        <dbReference type="Proteomes" id="UP001177003"/>
    </source>
</evidence>
<dbReference type="Pfam" id="PF13041">
    <property type="entry name" value="PPR_2"/>
    <property type="match status" value="1"/>
</dbReference>
<evidence type="ECO:0000313" key="3">
    <source>
        <dbReference type="EMBL" id="CAI9282423.1"/>
    </source>
</evidence>
<dbReference type="Gene3D" id="1.25.40.10">
    <property type="entry name" value="Tetratricopeptide repeat domain"/>
    <property type="match status" value="3"/>
</dbReference>
<dbReference type="FunFam" id="1.25.40.10:FF:000090">
    <property type="entry name" value="Pentatricopeptide repeat-containing protein, chloroplastic"/>
    <property type="match status" value="1"/>
</dbReference>
<name>A0AA35YYK6_LACSI</name>
<dbReference type="Pfam" id="PF01535">
    <property type="entry name" value="PPR"/>
    <property type="match status" value="2"/>
</dbReference>
<reference evidence="3" key="1">
    <citation type="submission" date="2023-04" db="EMBL/GenBank/DDBJ databases">
        <authorList>
            <person name="Vijverberg K."/>
            <person name="Xiong W."/>
            <person name="Schranz E."/>
        </authorList>
    </citation>
    <scope>NUCLEOTIDE SEQUENCE</scope>
</reference>
<dbReference type="InterPro" id="IPR002885">
    <property type="entry name" value="PPR_rpt"/>
</dbReference>
<dbReference type="InterPro" id="IPR011990">
    <property type="entry name" value="TPR-like_helical_dom_sf"/>
</dbReference>
<keyword evidence="1" id="KW-0677">Repeat</keyword>
<feature type="repeat" description="PPR" evidence="2">
    <location>
        <begin position="288"/>
        <end position="322"/>
    </location>
</feature>
<dbReference type="NCBIfam" id="TIGR00756">
    <property type="entry name" value="PPR"/>
    <property type="match status" value="1"/>
</dbReference>
<dbReference type="InterPro" id="IPR046848">
    <property type="entry name" value="E_motif"/>
</dbReference>
<dbReference type="AlphaFoldDB" id="A0AA35YYK6"/>
<dbReference type="PROSITE" id="PS51375">
    <property type="entry name" value="PPR"/>
    <property type="match status" value="2"/>
</dbReference>
<evidence type="ECO:0000256" key="1">
    <source>
        <dbReference type="ARBA" id="ARBA00022737"/>
    </source>
</evidence>
<dbReference type="InterPro" id="IPR046960">
    <property type="entry name" value="PPR_At4g14850-like_plant"/>
</dbReference>
<dbReference type="GO" id="GO:0003723">
    <property type="term" value="F:RNA binding"/>
    <property type="evidence" value="ECO:0007669"/>
    <property type="project" value="InterPro"/>
</dbReference>
<dbReference type="GO" id="GO:0009451">
    <property type="term" value="P:RNA modification"/>
    <property type="evidence" value="ECO:0007669"/>
    <property type="project" value="InterPro"/>
</dbReference>
<evidence type="ECO:0000256" key="2">
    <source>
        <dbReference type="PROSITE-ProRule" id="PRU00708"/>
    </source>
</evidence>
<accession>A0AA35YYK6</accession>
<organism evidence="3 4">
    <name type="scientific">Lactuca saligna</name>
    <name type="common">Willowleaf lettuce</name>
    <dbReference type="NCBI Taxonomy" id="75948"/>
    <lineage>
        <taxon>Eukaryota</taxon>
        <taxon>Viridiplantae</taxon>
        <taxon>Streptophyta</taxon>
        <taxon>Embryophyta</taxon>
        <taxon>Tracheophyta</taxon>
        <taxon>Spermatophyta</taxon>
        <taxon>Magnoliopsida</taxon>
        <taxon>eudicotyledons</taxon>
        <taxon>Gunneridae</taxon>
        <taxon>Pentapetalae</taxon>
        <taxon>asterids</taxon>
        <taxon>campanulids</taxon>
        <taxon>Asterales</taxon>
        <taxon>Asteraceae</taxon>
        <taxon>Cichorioideae</taxon>
        <taxon>Cichorieae</taxon>
        <taxon>Lactucinae</taxon>
        <taxon>Lactuca</taxon>
    </lineage>
</organism>
<dbReference type="Proteomes" id="UP001177003">
    <property type="component" value="Chromosome 4"/>
</dbReference>
<proteinExistence type="predicted"/>
<feature type="repeat" description="PPR" evidence="2">
    <location>
        <begin position="323"/>
        <end position="353"/>
    </location>
</feature>
<protein>
    <submittedName>
        <fullName evidence="3">Uncharacterized protein</fullName>
    </submittedName>
</protein>